<name>A0A1I7BP00_9FLAO</name>
<gene>
    <name evidence="2" type="ORF">SAMN05216474_2950</name>
</gene>
<dbReference type="AlphaFoldDB" id="A0A1I7BP00"/>
<accession>A0A1I7BP00</accession>
<protein>
    <submittedName>
        <fullName evidence="2">Plasmid transfer operon protein</fullName>
    </submittedName>
</protein>
<keyword evidence="1" id="KW-0472">Membrane</keyword>
<feature type="transmembrane region" description="Helical" evidence="1">
    <location>
        <begin position="65"/>
        <end position="84"/>
    </location>
</feature>
<evidence type="ECO:0000256" key="1">
    <source>
        <dbReference type="SAM" id="Phobius"/>
    </source>
</evidence>
<sequence>MKFLKYILLLPVAVLAFYSEAISAYLIDLGWSWTMSKWWIYILLWILPIYYIVDMRRRQQRKERFVLPVLSFVLSTTMAAFHFVEYPIYDGDIAGAGVVMQEESTIDGFEEGLLMISIPGCPYCFEATTTLKKLKERTPDLAIRQVVLSDRISDMELYKEVAEGKYEVDTTSAYSFYRTITSSYPTFVLVKDGKMQKQWRNSAFGVVAKDEIEGLVE</sequence>
<dbReference type="Gene3D" id="3.40.30.10">
    <property type="entry name" value="Glutaredoxin"/>
    <property type="match status" value="1"/>
</dbReference>
<reference evidence="2 3" key="1">
    <citation type="submission" date="2016-10" db="EMBL/GenBank/DDBJ databases">
        <authorList>
            <person name="de Groot N.N."/>
        </authorList>
    </citation>
    <scope>NUCLEOTIDE SEQUENCE [LARGE SCALE GENOMIC DNA]</scope>
    <source>
        <strain evidence="2 3">CGMCC 1.7005</strain>
    </source>
</reference>
<dbReference type="Proteomes" id="UP000236454">
    <property type="component" value="Unassembled WGS sequence"/>
</dbReference>
<feature type="transmembrane region" description="Helical" evidence="1">
    <location>
        <begin position="37"/>
        <end position="53"/>
    </location>
</feature>
<dbReference type="RefSeq" id="WP_090252531.1">
    <property type="nucleotide sequence ID" value="NZ_FPAS01000006.1"/>
</dbReference>
<organism evidence="2 3">
    <name type="scientific">Lishizhenia tianjinensis</name>
    <dbReference type="NCBI Taxonomy" id="477690"/>
    <lineage>
        <taxon>Bacteria</taxon>
        <taxon>Pseudomonadati</taxon>
        <taxon>Bacteroidota</taxon>
        <taxon>Flavobacteriia</taxon>
        <taxon>Flavobacteriales</taxon>
        <taxon>Crocinitomicaceae</taxon>
        <taxon>Lishizhenia</taxon>
    </lineage>
</organism>
<dbReference type="EMBL" id="FPAS01000006">
    <property type="protein sequence ID" value="SFT88858.1"/>
    <property type="molecule type" value="Genomic_DNA"/>
</dbReference>
<keyword evidence="3" id="KW-1185">Reference proteome</keyword>
<evidence type="ECO:0000313" key="2">
    <source>
        <dbReference type="EMBL" id="SFT88858.1"/>
    </source>
</evidence>
<evidence type="ECO:0000313" key="3">
    <source>
        <dbReference type="Proteomes" id="UP000236454"/>
    </source>
</evidence>
<dbReference type="OrthoDB" id="1466794at2"/>
<dbReference type="InterPro" id="IPR036249">
    <property type="entry name" value="Thioredoxin-like_sf"/>
</dbReference>
<keyword evidence="1" id="KW-1133">Transmembrane helix</keyword>
<dbReference type="SUPFAM" id="SSF52833">
    <property type="entry name" value="Thioredoxin-like"/>
    <property type="match status" value="1"/>
</dbReference>
<dbReference type="STRING" id="477690.SAMN05216474_2950"/>
<dbReference type="CDD" id="cd02947">
    <property type="entry name" value="TRX_family"/>
    <property type="match status" value="1"/>
</dbReference>
<proteinExistence type="predicted"/>
<keyword evidence="1" id="KW-0812">Transmembrane</keyword>